<keyword evidence="3" id="KW-1185">Reference proteome</keyword>
<dbReference type="PANTHER" id="PTHR35072:SF1">
    <property type="entry name" value="COILED-COIL DOMAIN-CONTAINING PROTEIN 91"/>
    <property type="match status" value="1"/>
</dbReference>
<dbReference type="AlphaFoldDB" id="A0A5N4C557"/>
<dbReference type="GO" id="GO:0090160">
    <property type="term" value="P:Golgi to lysosome transport"/>
    <property type="evidence" value="ECO:0007669"/>
    <property type="project" value="TreeGrafter"/>
</dbReference>
<organism evidence="2 3">
    <name type="scientific">Camelus dromedarius</name>
    <name type="common">Dromedary</name>
    <name type="synonym">Arabian camel</name>
    <dbReference type="NCBI Taxonomy" id="9838"/>
    <lineage>
        <taxon>Eukaryota</taxon>
        <taxon>Metazoa</taxon>
        <taxon>Chordata</taxon>
        <taxon>Craniata</taxon>
        <taxon>Vertebrata</taxon>
        <taxon>Euteleostomi</taxon>
        <taxon>Mammalia</taxon>
        <taxon>Eutheria</taxon>
        <taxon>Laurasiatheria</taxon>
        <taxon>Artiodactyla</taxon>
        <taxon>Tylopoda</taxon>
        <taxon>Camelidae</taxon>
        <taxon>Camelus</taxon>
    </lineage>
</organism>
<gene>
    <name evidence="2" type="ORF">Cadr_000026863</name>
</gene>
<accession>A0A5N4C557</accession>
<dbReference type="EMBL" id="JWIN03000035">
    <property type="protein sequence ID" value="KAB1254007.1"/>
    <property type="molecule type" value="Genomic_DNA"/>
</dbReference>
<evidence type="ECO:0000313" key="3">
    <source>
        <dbReference type="Proteomes" id="UP000299084"/>
    </source>
</evidence>
<evidence type="ECO:0000313" key="2">
    <source>
        <dbReference type="EMBL" id="KAB1254007.1"/>
    </source>
</evidence>
<dbReference type="Proteomes" id="UP000299084">
    <property type="component" value="Unassembled WGS sequence"/>
</dbReference>
<dbReference type="GO" id="GO:0005829">
    <property type="term" value="C:cytosol"/>
    <property type="evidence" value="ECO:0007669"/>
    <property type="project" value="GOC"/>
</dbReference>
<reference evidence="2 3" key="1">
    <citation type="journal article" date="2019" name="Mol. Ecol. Resour.">
        <title>Improving Illumina assemblies with Hi-C and long reads: an example with the North African dromedary.</title>
        <authorList>
            <person name="Elbers J.P."/>
            <person name="Rogers M.F."/>
            <person name="Perelman P.L."/>
            <person name="Proskuryakova A.A."/>
            <person name="Serdyukova N.A."/>
            <person name="Johnson W.E."/>
            <person name="Horin P."/>
            <person name="Corander J."/>
            <person name="Murphy D."/>
            <person name="Burger P.A."/>
        </authorList>
    </citation>
    <scope>NUCLEOTIDE SEQUENCE [LARGE SCALE GENOMIC DNA]</scope>
    <source>
        <strain evidence="2">Drom800</strain>
        <tissue evidence="2">Blood</tissue>
    </source>
</reference>
<evidence type="ECO:0000256" key="1">
    <source>
        <dbReference type="SAM" id="Coils"/>
    </source>
</evidence>
<comment type="caution">
    <text evidence="2">The sequence shown here is derived from an EMBL/GenBank/DDBJ whole genome shotgun (WGS) entry which is preliminary data.</text>
</comment>
<feature type="coiled-coil region" evidence="1">
    <location>
        <begin position="116"/>
        <end position="193"/>
    </location>
</feature>
<name>A0A5N4C557_CAMDR</name>
<protein>
    <submittedName>
        <fullName evidence="2">Coiled-coil domain-containing protein 91</fullName>
    </submittedName>
</protein>
<dbReference type="STRING" id="9838.ENSCDRP00005012057"/>
<sequence length="213" mass="23794">MDDDDFGGLEAAEIFGGNGETRTTSPAIPWAAFPTGKNAISIVNCLPEFMPIISSPENTHTDNSIVSQTVPKAQIQQSTHTHLDISFFPLGLTDEKSNETIAPVGDSEDPGANVSNIQLQQKIASLEMKLKVSEEGKQRIKEDVESLMEKHSVLEKDSLTEKEQEGIYFQDRYKELQEKHKQELEDIREAGHEPSASLWINIRHYCSLQLSNK</sequence>
<proteinExistence type="predicted"/>
<dbReference type="GO" id="GO:0005802">
    <property type="term" value="C:trans-Golgi network"/>
    <property type="evidence" value="ECO:0007669"/>
    <property type="project" value="TreeGrafter"/>
</dbReference>
<dbReference type="InterPro" id="IPR034592">
    <property type="entry name" value="CCDC91"/>
</dbReference>
<dbReference type="PANTHER" id="PTHR35072">
    <property type="entry name" value="COILED-COIL DOMAIN-CONTAINING PROTEIN 91"/>
    <property type="match status" value="1"/>
</dbReference>
<keyword evidence="1" id="KW-0175">Coiled coil</keyword>